<evidence type="ECO:0000313" key="2">
    <source>
        <dbReference type="Proteomes" id="UP000324831"/>
    </source>
</evidence>
<proteinExistence type="predicted"/>
<comment type="caution">
    <text evidence="1">The sequence shown here is derived from an EMBL/GenBank/DDBJ whole genome shotgun (WGS) entry which is preliminary data.</text>
</comment>
<dbReference type="AlphaFoldDB" id="A0A478FU12"/>
<organism evidence="1 2">
    <name type="scientific">Candidatus Mycoplasma haematohominis</name>
    <dbReference type="NCBI Taxonomy" id="1494318"/>
    <lineage>
        <taxon>Bacteria</taxon>
        <taxon>Bacillati</taxon>
        <taxon>Mycoplasmatota</taxon>
        <taxon>Mollicutes</taxon>
        <taxon>Mycoplasmataceae</taxon>
        <taxon>Mycoplasma</taxon>
    </lineage>
</organism>
<protein>
    <submittedName>
        <fullName evidence="1">Uncharacterized protein</fullName>
    </submittedName>
</protein>
<dbReference type="EMBL" id="BIMN01000004">
    <property type="protein sequence ID" value="GCE63836.1"/>
    <property type="molecule type" value="Genomic_DNA"/>
</dbReference>
<gene>
    <name evidence="1" type="ORF">MHSWG343_08430</name>
</gene>
<sequence>MIGLNPWKLEEDKFCVLWLESNDCSLEEGLDRSLNIKKAKINKLFAVKIFLDPHSVRGYVSGKWEHSDGVLNSKALKEFMNFVSDSYIVGYKGNKFLFPMINDNLLSQGFKKLSHLKTIDMEEVLDWVESETLVGEALKELDSINKENACIFTRVNRLSDFFIDRLLPVLKHGFNSKT</sequence>
<dbReference type="Proteomes" id="UP000324831">
    <property type="component" value="Unassembled WGS sequence"/>
</dbReference>
<accession>A0A478FU12</accession>
<name>A0A478FU12_9MOLU</name>
<evidence type="ECO:0000313" key="1">
    <source>
        <dbReference type="EMBL" id="GCE63836.1"/>
    </source>
</evidence>
<reference evidence="1 2" key="1">
    <citation type="submission" date="2019-01" db="EMBL/GenBank/DDBJ databases">
        <title>Draft genome sequences of Candidatus Mycoplasma haemohominis SWG34-3 identified from a patient with pyrexia, anemia and liver dysfunction.</title>
        <authorList>
            <person name="Sekizuka T."/>
            <person name="Hattori N."/>
            <person name="Katano H."/>
            <person name="Takuma T."/>
            <person name="Ito T."/>
            <person name="Arai N."/>
            <person name="Yanai R."/>
            <person name="Ishii S."/>
            <person name="Miura Y."/>
            <person name="Tokunaga T."/>
            <person name="Watanabe H."/>
            <person name="Nomura N."/>
            <person name="Eguchi J."/>
            <person name="Arai T."/>
            <person name="Hasegawa H."/>
            <person name="Nakamaki T."/>
            <person name="Wakita T."/>
            <person name="Niki Y."/>
            <person name="Kuroda M."/>
        </authorList>
    </citation>
    <scope>NUCLEOTIDE SEQUENCE [LARGE SCALE GENOMIC DNA]</scope>
    <source>
        <strain evidence="1">SWG34-3</strain>
    </source>
</reference>